<proteinExistence type="predicted"/>
<keyword evidence="1" id="KW-1133">Transmembrane helix</keyword>
<dbReference type="RefSeq" id="YP_010651954.1">
    <property type="nucleotide sequence ID" value="NC_070784.1"/>
</dbReference>
<reference evidence="2 3" key="1">
    <citation type="submission" date="2021-03" db="EMBL/GenBank/DDBJ databases">
        <authorList>
            <person name="Alqahtani R."/>
            <person name="Behailu E."/>
            <person name="Cappabianca D.W."/>
            <person name="Csanadi-Schwartz K.M."/>
            <person name="Dalal A.S."/>
            <person name="Fahim M.S."/>
            <person name="Franklin J.M."/>
            <person name="Gluckman M.H."/>
            <person name="Levine C.J."/>
            <person name="Martin N."/>
            <person name="Milza N."/>
            <person name="Najmabadi R."/>
            <person name="Newman A.M."/>
            <person name="Pajunar M."/>
            <person name="Qalawee I."/>
            <person name="Rizvi A."/>
            <person name="Samuel A."/>
            <person name="Smith A."/>
            <person name="Swann F.E."/>
            <person name="Sweeney P."/>
            <person name="Torres N.R."/>
            <person name="Ventrone L."/>
            <person name="Ventura L."/>
            <person name="Wroe M."/>
            <person name="Acquaye N.A."/>
            <person name="Agnes T.J."/>
            <person name="Ahmed A."/>
            <person name="Ahmed S."/>
            <person name="Amodu B.A."/>
            <person name="Arefeayne N.F."/>
            <person name="Asamoah-Frimpong E.A."/>
            <person name="Attaran A."/>
            <person name="Barragan J.M."/>
            <person name="Baumgarten L.N."/>
            <person name="Berhane B."/>
            <person name="Beyene A."/>
            <person name="Bhattarai B."/>
            <person name="Biondokin D.V."/>
            <person name="Boone B.K."/>
            <person name="Burney S.Z."/>
            <person name="Cayanan J.T."/>
            <person name="Cesta G."/>
            <person name="Chang J."/>
            <person name="Chavez J."/>
            <person name="Chorbajian C."/>
            <person name="Christian S."/>
            <person name="Corns J.R."/>
            <person name="Corns N.R."/>
            <person name="Cowan J.T."/>
            <person name="Coyne C."/>
            <person name="Dadzie B."/>
            <person name="Datu D.V."/>
            <person name="Deng B.C."/>
            <person name="Der L."/>
            <person name="Dickerson K."/>
            <person name="Dozier E."/>
            <person name="Egbunine A.O."/>
            <person name="Farooq M."/>
            <person name="Fonge A.E."/>
            <person name="Ghomsi-Nono M.P."/>
            <person name="Giampietro H."/>
            <person name="Gunnison R.P."/>
            <person name="Han S.H."/>
            <person name="Hennigan A.J."/>
            <person name="Hong A.N."/>
            <person name="Ijomor E.C."/>
            <person name="Jalali A."/>
            <person name="Jamil T.Z."/>
            <person name="Jenkins C.R."/>
            <person name="Joseph M.A."/>
            <person name="Jowanowitch O.J."/>
            <person name="Kang D."/>
            <person name="Khan A."/>
            <person name="Khan Z.K."/>
            <person name="Kiewe T."/>
            <person name="Kjerulf A.B."/>
            <person name="Kolosey V."/>
            <person name="Kurup M."/>
            <person name="Lee V.H."/>
            <person name="Llontop-Maldonado V."/>
            <person name="Long P."/>
            <person name="Lu N."/>
            <person name="Majekodunmi A."/>
            <person name="Malik H.W."/>
            <person name="Marcellino S.C."/>
            <person name="Martinez L.A."/>
            <person name="Meher F.N."/>
            <person name="Michelin M.A."/>
            <person name="Mitchell K.G."/>
            <person name="Mullens W.J."/>
            <person name="Nwakama C."/>
            <person name="Nwosu F.T."/>
            <person name="Oboh E.C."/>
            <person name="Odujinrin O."/>
            <person name="Ogunsan O."/>
            <person name="O'Neill K."/>
            <person name="Oxlaj J.A."/>
            <person name="Patel A.K."/>
            <person name="Patel B.R."/>
            <person name="Pham Q."/>
            <person name="Porter J."/>
            <person name="Portes J."/>
            <person name="Prokopenko A."/>
            <person name="Quraishi M."/>
            <person name="Qureshi M."/>
            <person name="Rivera A."/>
            <person name="Rubalsky V."/>
            <person name="Saikali Y."/>
            <person name="Saqaf K."/>
            <person name="Saroya S.R."/>
            <person name="Seas A."/>
            <person name="Shadrick R.E."/>
            <person name="Sharda N."/>
            <person name="Sigindere M.T."/>
            <person name="Simbi V.G."/>
            <person name="Thuzar C."/>
            <person name="Tran K."/>
            <person name="Tran V.D."/>
            <person name="Trang W."/>
            <person name="Vaishnav N."/>
            <person name="Vuong K."/>
            <person name="Walker C."/>
            <person name="Wallace S.A."/>
            <person name="Warfield J.C."/>
            <person name="Wikina T."/>
            <person name="Wobbeking F.T."/>
            <person name="Worrent L.D."/>
            <person name="Yan T."/>
            <person name="Zehra A."/>
            <person name="Avazpour P."/>
            <person name="Kim F.M."/>
            <person name="Mason K."/>
            <person name="Nguyen D.A."/>
            <person name="Pettit S.M."/>
            <person name="Zhou O.J."/>
            <person name="Brissett D.L."/>
            <person name="Gualtieri C."/>
            <person name="Hufford T.M."/>
            <person name="Ko J.M."/>
            <person name="Novak J.K."/>
            <person name="Smith Z.M."/>
            <person name="Mayer-Bacon C."/>
            <person name="Erill I."/>
            <person name="Caruso S.M."/>
            <person name="Garlena R.A."/>
            <person name="Russell D.A."/>
            <person name="Pope W.H."/>
            <person name="Jacobs-Sera D."/>
            <person name="Hatfull G.F."/>
        </authorList>
    </citation>
    <scope>NUCLEOTIDE SEQUENCE [LARGE SCALE GENOMIC DNA]</scope>
</reference>
<sequence length="31" mass="3630">MRGNELVWTVAGVLFIICQIVWLYHNVNIDL</sequence>
<accession>A0A8F2E6X9</accession>
<organism evidence="2 3">
    <name type="scientific">Streptomyces phage TunaTartare</name>
    <dbReference type="NCBI Taxonomy" id="2848887"/>
    <lineage>
        <taxon>Viruses</taxon>
        <taxon>Duplodnaviria</taxon>
        <taxon>Heunggongvirae</taxon>
        <taxon>Uroviricota</taxon>
        <taxon>Caudoviricetes</taxon>
        <taxon>Stanwilliamsviridae</taxon>
        <taxon>Loccivirinae</taxon>
        <taxon>Faustvirus</taxon>
        <taxon>Faustvirus tunatartare</taxon>
    </lineage>
</organism>
<dbReference type="GeneID" id="77927682"/>
<evidence type="ECO:0000313" key="2">
    <source>
        <dbReference type="EMBL" id="QWT29997.1"/>
    </source>
</evidence>
<dbReference type="EMBL" id="MW822145">
    <property type="protein sequence ID" value="QWT29997.1"/>
    <property type="molecule type" value="Genomic_DNA"/>
</dbReference>
<dbReference type="KEGG" id="vg:77927682"/>
<gene>
    <name evidence="2" type="primary">114</name>
    <name evidence="2" type="ORF">SEA_TUNATARTARE_114</name>
</gene>
<feature type="transmembrane region" description="Helical" evidence="1">
    <location>
        <begin position="6"/>
        <end position="24"/>
    </location>
</feature>
<protein>
    <submittedName>
        <fullName evidence="2">Uncharacterized protein</fullName>
    </submittedName>
</protein>
<dbReference type="Proteomes" id="UP000683399">
    <property type="component" value="Segment"/>
</dbReference>
<keyword evidence="1" id="KW-0812">Transmembrane</keyword>
<evidence type="ECO:0000256" key="1">
    <source>
        <dbReference type="SAM" id="Phobius"/>
    </source>
</evidence>
<keyword evidence="1" id="KW-0472">Membrane</keyword>
<evidence type="ECO:0000313" key="3">
    <source>
        <dbReference type="Proteomes" id="UP000683399"/>
    </source>
</evidence>
<keyword evidence="3" id="KW-1185">Reference proteome</keyword>
<name>A0A8F2E6X9_9CAUD</name>